<dbReference type="Pfam" id="PF03732">
    <property type="entry name" value="Retrotrans_gag"/>
    <property type="match status" value="1"/>
</dbReference>
<comment type="caution">
    <text evidence="2">The sequence shown here is derived from an EMBL/GenBank/DDBJ whole genome shotgun (WGS) entry which is preliminary data.</text>
</comment>
<proteinExistence type="predicted"/>
<keyword evidence="3" id="KW-1185">Reference proteome</keyword>
<dbReference type="Proteomes" id="UP000478052">
    <property type="component" value="Unassembled WGS sequence"/>
</dbReference>
<dbReference type="EMBL" id="VUJU01003332">
    <property type="protein sequence ID" value="KAF0758312.1"/>
    <property type="molecule type" value="Genomic_DNA"/>
</dbReference>
<dbReference type="PANTHER" id="PTHR33194:SF4">
    <property type="entry name" value="CCHC-TYPE DOMAIN-CONTAINING PROTEIN"/>
    <property type="match status" value="1"/>
</dbReference>
<dbReference type="AlphaFoldDB" id="A0A6G0YM18"/>
<dbReference type="OrthoDB" id="6624675at2759"/>
<evidence type="ECO:0000259" key="1">
    <source>
        <dbReference type="Pfam" id="PF03732"/>
    </source>
</evidence>
<sequence length="255" mass="29569">MCGDHTQFRLDSTVRVLRQRNKSTGNLTLHDIDNALSEDERNLILIEAKANKIDFKQLERAAQISDSSDSSPDIIKNSENKERQLIDIHSISLNKPTQKMNEKILLIRPDHLSGNEDVRKYLTADVNGWKDEDKIRFLSAFVKGTASTFLENMEDKHNNWTWDNLKQEFLDEFQPIGYNTILKARRQGDTESIMSFVTEIENICRKLNKNMNEDEICTYILKGLKETVLHAVSLHDNSNLKALKKNLKKFELMQF</sequence>
<dbReference type="InterPro" id="IPR005162">
    <property type="entry name" value="Retrotrans_gag_dom"/>
</dbReference>
<name>A0A6G0YM18_APHCR</name>
<organism evidence="2 3">
    <name type="scientific">Aphis craccivora</name>
    <name type="common">Cowpea aphid</name>
    <dbReference type="NCBI Taxonomy" id="307492"/>
    <lineage>
        <taxon>Eukaryota</taxon>
        <taxon>Metazoa</taxon>
        <taxon>Ecdysozoa</taxon>
        <taxon>Arthropoda</taxon>
        <taxon>Hexapoda</taxon>
        <taxon>Insecta</taxon>
        <taxon>Pterygota</taxon>
        <taxon>Neoptera</taxon>
        <taxon>Paraneoptera</taxon>
        <taxon>Hemiptera</taxon>
        <taxon>Sternorrhyncha</taxon>
        <taxon>Aphidomorpha</taxon>
        <taxon>Aphidoidea</taxon>
        <taxon>Aphididae</taxon>
        <taxon>Aphidini</taxon>
        <taxon>Aphis</taxon>
        <taxon>Aphis</taxon>
    </lineage>
</organism>
<dbReference type="PANTHER" id="PTHR33194">
    <property type="entry name" value="ZINC KNUCKLE DOMAINCONTAINING PROTEIN"/>
    <property type="match status" value="1"/>
</dbReference>
<feature type="domain" description="Retrotransposon gag" evidence="1">
    <location>
        <begin position="137"/>
        <end position="226"/>
    </location>
</feature>
<protein>
    <submittedName>
        <fullName evidence="2">GATA zinc finger domain-containing protein 14-like</fullName>
    </submittedName>
</protein>
<gene>
    <name evidence="2" type="ORF">FWK35_00008866</name>
</gene>
<reference evidence="2 3" key="1">
    <citation type="submission" date="2019-08" db="EMBL/GenBank/DDBJ databases">
        <title>Whole genome of Aphis craccivora.</title>
        <authorList>
            <person name="Voronova N.V."/>
            <person name="Shulinski R.S."/>
            <person name="Bandarenka Y.V."/>
            <person name="Zhorov D.G."/>
            <person name="Warner D."/>
        </authorList>
    </citation>
    <scope>NUCLEOTIDE SEQUENCE [LARGE SCALE GENOMIC DNA]</scope>
    <source>
        <strain evidence="2">180601</strain>
        <tissue evidence="2">Whole Body</tissue>
    </source>
</reference>
<accession>A0A6G0YM18</accession>
<evidence type="ECO:0000313" key="3">
    <source>
        <dbReference type="Proteomes" id="UP000478052"/>
    </source>
</evidence>
<evidence type="ECO:0000313" key="2">
    <source>
        <dbReference type="EMBL" id="KAF0758312.1"/>
    </source>
</evidence>